<comment type="subcellular location">
    <subcellularLocation>
        <location evidence="1">Cell membrane</location>
        <topology evidence="1">Multi-pass membrane protein</topology>
    </subcellularLocation>
</comment>
<feature type="transmembrane region" description="Helical" evidence="9">
    <location>
        <begin position="74"/>
        <end position="93"/>
    </location>
</feature>
<feature type="region of interest" description="Disordered" evidence="8">
    <location>
        <begin position="1"/>
        <end position="29"/>
    </location>
</feature>
<dbReference type="PANTHER" id="PTHR32196:SF21">
    <property type="entry name" value="ABC TRANSPORTER PERMEASE PROTEIN YPHD-RELATED"/>
    <property type="match status" value="1"/>
</dbReference>
<keyword evidence="5 9" id="KW-0812">Transmembrane</keyword>
<feature type="transmembrane region" description="Helical" evidence="9">
    <location>
        <begin position="324"/>
        <end position="344"/>
    </location>
</feature>
<evidence type="ECO:0000256" key="8">
    <source>
        <dbReference type="SAM" id="MobiDB-lite"/>
    </source>
</evidence>
<keyword evidence="7 9" id="KW-0472">Membrane</keyword>
<sequence>MSVTDTPPLQSPGSGDTGADDRISPPVSTAGAHGGVKGLLERHALLLLLVAVAAFFSFNPASGDIFFTQQNASVLLGNQATVALLALAVILPLVCGYFDFSLGAIAATSTVLTAGLMSFNDLPLGLAMTVGIGVGVLIGGLNGLLVTRFGLNSFVTTLGMATLLGGLIQWYTGGQAIVNGLDPRLAQFGSTTLLGVPQVVYVVALIAALLWYLLAQTPFGRGLYAIGSNPRSAALVGIRVQRSVWTTFVLAGALAGLVGVLALARSGSATADPGTGLLFPALAAAFLGATAVRPGFFNVVGTIIGVLFVSVSVSGLTLSGASTWASPVFNGAALLVAVGLSHYLGRSRGVRTT</sequence>
<feature type="compositionally biased region" description="Polar residues" evidence="8">
    <location>
        <begin position="1"/>
        <end position="14"/>
    </location>
</feature>
<dbReference type="InterPro" id="IPR001851">
    <property type="entry name" value="ABC_transp_permease"/>
</dbReference>
<dbReference type="EMBL" id="JAAGWF010000003">
    <property type="protein sequence ID" value="NEK56777.1"/>
    <property type="molecule type" value="Genomic_DNA"/>
</dbReference>
<organism evidence="10 11">
    <name type="scientific">Geodermatophilus sabuli</name>
    <dbReference type="NCBI Taxonomy" id="1564158"/>
    <lineage>
        <taxon>Bacteria</taxon>
        <taxon>Bacillati</taxon>
        <taxon>Actinomycetota</taxon>
        <taxon>Actinomycetes</taxon>
        <taxon>Geodermatophilales</taxon>
        <taxon>Geodermatophilaceae</taxon>
        <taxon>Geodermatophilus</taxon>
    </lineage>
</organism>
<dbReference type="GO" id="GO:0022857">
    <property type="term" value="F:transmembrane transporter activity"/>
    <property type="evidence" value="ECO:0007669"/>
    <property type="project" value="InterPro"/>
</dbReference>
<dbReference type="AlphaFoldDB" id="A0A7K3VYR6"/>
<keyword evidence="2" id="KW-0813">Transport</keyword>
<dbReference type="RefSeq" id="WP_163479953.1">
    <property type="nucleotide sequence ID" value="NZ_JAAGWF010000003.1"/>
</dbReference>
<feature type="transmembrane region" description="Helical" evidence="9">
    <location>
        <begin position="244"/>
        <end position="264"/>
    </location>
</feature>
<evidence type="ECO:0000256" key="3">
    <source>
        <dbReference type="ARBA" id="ARBA00022475"/>
    </source>
</evidence>
<evidence type="ECO:0000256" key="1">
    <source>
        <dbReference type="ARBA" id="ARBA00004651"/>
    </source>
</evidence>
<feature type="transmembrane region" description="Helical" evidence="9">
    <location>
        <begin position="192"/>
        <end position="214"/>
    </location>
</feature>
<keyword evidence="4" id="KW-0997">Cell inner membrane</keyword>
<keyword evidence="11" id="KW-1185">Reference proteome</keyword>
<evidence type="ECO:0000313" key="11">
    <source>
        <dbReference type="Proteomes" id="UP000470246"/>
    </source>
</evidence>
<evidence type="ECO:0000256" key="5">
    <source>
        <dbReference type="ARBA" id="ARBA00022692"/>
    </source>
</evidence>
<feature type="transmembrane region" description="Helical" evidence="9">
    <location>
        <begin position="153"/>
        <end position="172"/>
    </location>
</feature>
<dbReference type="Proteomes" id="UP000470246">
    <property type="component" value="Unassembled WGS sequence"/>
</dbReference>
<evidence type="ECO:0000256" key="9">
    <source>
        <dbReference type="SAM" id="Phobius"/>
    </source>
</evidence>
<keyword evidence="3" id="KW-1003">Cell membrane</keyword>
<evidence type="ECO:0000256" key="7">
    <source>
        <dbReference type="ARBA" id="ARBA00023136"/>
    </source>
</evidence>
<evidence type="ECO:0000256" key="4">
    <source>
        <dbReference type="ARBA" id="ARBA00022519"/>
    </source>
</evidence>
<reference evidence="10 11" key="1">
    <citation type="submission" date="2020-02" db="EMBL/GenBank/DDBJ databases">
        <title>Geodermatophilus sabuli CPCC 205279 I12A-02694.</title>
        <authorList>
            <person name="Jiang Z."/>
        </authorList>
    </citation>
    <scope>NUCLEOTIDE SEQUENCE [LARGE SCALE GENOMIC DNA]</scope>
    <source>
        <strain evidence="10 11">I12A-02694</strain>
    </source>
</reference>
<dbReference type="PANTHER" id="PTHR32196">
    <property type="entry name" value="ABC TRANSPORTER PERMEASE PROTEIN YPHD-RELATED-RELATED"/>
    <property type="match status" value="1"/>
</dbReference>
<dbReference type="GO" id="GO:0005886">
    <property type="term" value="C:plasma membrane"/>
    <property type="evidence" value="ECO:0007669"/>
    <property type="project" value="UniProtKB-SubCell"/>
</dbReference>
<dbReference type="CDD" id="cd06579">
    <property type="entry name" value="TM_PBP1_transp_AraH_like"/>
    <property type="match status" value="1"/>
</dbReference>
<name>A0A7K3VYR6_9ACTN</name>
<accession>A0A7K3VYR6</accession>
<dbReference type="Pfam" id="PF02653">
    <property type="entry name" value="BPD_transp_2"/>
    <property type="match status" value="1"/>
</dbReference>
<feature type="transmembrane region" description="Helical" evidence="9">
    <location>
        <begin position="44"/>
        <end position="62"/>
    </location>
</feature>
<gene>
    <name evidence="10" type="ORF">GCU56_02665</name>
</gene>
<evidence type="ECO:0000256" key="6">
    <source>
        <dbReference type="ARBA" id="ARBA00022989"/>
    </source>
</evidence>
<evidence type="ECO:0000313" key="10">
    <source>
        <dbReference type="EMBL" id="NEK56777.1"/>
    </source>
</evidence>
<comment type="caution">
    <text evidence="10">The sequence shown here is derived from an EMBL/GenBank/DDBJ whole genome shotgun (WGS) entry which is preliminary data.</text>
</comment>
<keyword evidence="6 9" id="KW-1133">Transmembrane helix</keyword>
<proteinExistence type="predicted"/>
<feature type="transmembrane region" description="Helical" evidence="9">
    <location>
        <begin position="125"/>
        <end position="146"/>
    </location>
</feature>
<feature type="transmembrane region" description="Helical" evidence="9">
    <location>
        <begin position="276"/>
        <end position="292"/>
    </location>
</feature>
<evidence type="ECO:0000256" key="2">
    <source>
        <dbReference type="ARBA" id="ARBA00022448"/>
    </source>
</evidence>
<protein>
    <submittedName>
        <fullName evidence="10">ABC transporter permease</fullName>
    </submittedName>
</protein>
<feature type="transmembrane region" description="Helical" evidence="9">
    <location>
        <begin position="299"/>
        <end position="318"/>
    </location>
</feature>